<evidence type="ECO:0000313" key="7">
    <source>
        <dbReference type="EMBL" id="VUC21027.1"/>
    </source>
</evidence>
<keyword evidence="2 4" id="KW-0560">Oxidoreductase</keyword>
<dbReference type="PANTHER" id="PTHR43761:SF1">
    <property type="entry name" value="D-ISOMER SPECIFIC 2-HYDROXYACID DEHYDROGENASE CATALYTIC DOMAIN-CONTAINING PROTEIN-RELATED"/>
    <property type="match status" value="1"/>
</dbReference>
<protein>
    <recommendedName>
        <fullName evidence="9">Glycerate dehydrogenase</fullName>
    </recommendedName>
</protein>
<evidence type="ECO:0000259" key="5">
    <source>
        <dbReference type="Pfam" id="PF00389"/>
    </source>
</evidence>
<dbReference type="Pfam" id="PF02826">
    <property type="entry name" value="2-Hacid_dh_C"/>
    <property type="match status" value="1"/>
</dbReference>
<evidence type="ECO:0000256" key="2">
    <source>
        <dbReference type="ARBA" id="ARBA00023002"/>
    </source>
</evidence>
<proteinExistence type="inferred from homology"/>
<gene>
    <name evidence="7" type="ORF">CLO192961_LOCUS38926</name>
</gene>
<evidence type="ECO:0008006" key="9">
    <source>
        <dbReference type="Google" id="ProtNLM"/>
    </source>
</evidence>
<name>A0ABY6TQW2_BIOOC</name>
<feature type="domain" description="D-isomer specific 2-hydroxyacid dehydrogenase catalytic" evidence="5">
    <location>
        <begin position="35"/>
        <end position="328"/>
    </location>
</feature>
<dbReference type="InterPro" id="IPR050418">
    <property type="entry name" value="D-iso_2-hydroxyacid_DH_PdxB"/>
</dbReference>
<dbReference type="EMBL" id="CABFNS010000328">
    <property type="protein sequence ID" value="VUC21027.1"/>
    <property type="molecule type" value="Genomic_DNA"/>
</dbReference>
<dbReference type="Pfam" id="PF00389">
    <property type="entry name" value="2-Hacid_dh"/>
    <property type="match status" value="1"/>
</dbReference>
<dbReference type="CDD" id="cd05198">
    <property type="entry name" value="formate_dh_like"/>
    <property type="match status" value="1"/>
</dbReference>
<evidence type="ECO:0000256" key="3">
    <source>
        <dbReference type="ARBA" id="ARBA00023027"/>
    </source>
</evidence>
<organism evidence="7 8">
    <name type="scientific">Bionectria ochroleuca</name>
    <name type="common">Gliocladium roseum</name>
    <dbReference type="NCBI Taxonomy" id="29856"/>
    <lineage>
        <taxon>Eukaryota</taxon>
        <taxon>Fungi</taxon>
        <taxon>Dikarya</taxon>
        <taxon>Ascomycota</taxon>
        <taxon>Pezizomycotina</taxon>
        <taxon>Sordariomycetes</taxon>
        <taxon>Hypocreomycetidae</taxon>
        <taxon>Hypocreales</taxon>
        <taxon>Bionectriaceae</taxon>
        <taxon>Clonostachys</taxon>
    </lineage>
</organism>
<evidence type="ECO:0000313" key="8">
    <source>
        <dbReference type="Proteomes" id="UP000766486"/>
    </source>
</evidence>
<evidence type="ECO:0000256" key="1">
    <source>
        <dbReference type="ARBA" id="ARBA00005854"/>
    </source>
</evidence>
<dbReference type="InterPro" id="IPR006140">
    <property type="entry name" value="D-isomer_DH_NAD-bd"/>
</dbReference>
<evidence type="ECO:0000259" key="6">
    <source>
        <dbReference type="Pfam" id="PF02826"/>
    </source>
</evidence>
<evidence type="ECO:0000256" key="4">
    <source>
        <dbReference type="RuleBase" id="RU003719"/>
    </source>
</evidence>
<dbReference type="SUPFAM" id="SSF51735">
    <property type="entry name" value="NAD(P)-binding Rossmann-fold domains"/>
    <property type="match status" value="1"/>
</dbReference>
<comment type="similarity">
    <text evidence="1 4">Belongs to the D-isomer specific 2-hydroxyacid dehydrogenase family.</text>
</comment>
<accession>A0ABY6TQW2</accession>
<dbReference type="InterPro" id="IPR036291">
    <property type="entry name" value="NAD(P)-bd_dom_sf"/>
</dbReference>
<feature type="domain" description="D-isomer specific 2-hydroxyacid dehydrogenase NAD-binding" evidence="6">
    <location>
        <begin position="116"/>
        <end position="303"/>
    </location>
</feature>
<dbReference type="InterPro" id="IPR006139">
    <property type="entry name" value="D-isomer_2_OHA_DH_cat_dom"/>
</dbReference>
<keyword evidence="8" id="KW-1185">Reference proteome</keyword>
<dbReference type="Proteomes" id="UP000766486">
    <property type="component" value="Unassembled WGS sequence"/>
</dbReference>
<dbReference type="Gene3D" id="3.40.50.720">
    <property type="entry name" value="NAD(P)-binding Rossmann-like Domain"/>
    <property type="match status" value="2"/>
</dbReference>
<comment type="caution">
    <text evidence="7">The sequence shown here is derived from an EMBL/GenBank/DDBJ whole genome shotgun (WGS) entry which is preliminary data.</text>
</comment>
<keyword evidence="3" id="KW-0520">NAD</keyword>
<dbReference type="SUPFAM" id="SSF52283">
    <property type="entry name" value="Formate/glycerate dehydrogenase catalytic domain-like"/>
    <property type="match status" value="1"/>
</dbReference>
<dbReference type="PANTHER" id="PTHR43761">
    <property type="entry name" value="D-ISOMER SPECIFIC 2-HYDROXYACID DEHYDROGENASE FAMILY PROTEIN (AFU_ORTHOLOGUE AFUA_1G13630)"/>
    <property type="match status" value="1"/>
</dbReference>
<reference evidence="7 8" key="1">
    <citation type="submission" date="2019-06" db="EMBL/GenBank/DDBJ databases">
        <authorList>
            <person name="Broberg M."/>
        </authorList>
    </citation>
    <scope>NUCLEOTIDE SEQUENCE [LARGE SCALE GENOMIC DNA]</scope>
</reference>
<sequence>MAFPSPTHFNIVALETVFTPMPELMVPAPHTFALTEHQKTKIEQIPERIKDADIVITTTIALSANTLSAESCPKLKLVIALAAGTDSIDRAACKARGILVLNSPDCNSDSVAEHGLAMYFALRRSILPSMAELRAGSWPQRGTLMYSVYAADEPPRSCKNETAVVIGYGNVGRKAVKLLQQVGMEVIIAGRKGVYPVQDGRTDFEEAIKKATVIVLCCPRSPETLDLLTEREFTMMRRDALLINLSRGGVVSEHQLLAALRGGLIAGAAVDVFEKEPASPQTSPLLSADIEPHLNLVTTPHTAWIGQETTSNYQVMLQNNLNAFVLGQISVDK</sequence>